<name>A0A268F5V1_NIACI</name>
<dbReference type="PANTHER" id="PTHR43124:SF3">
    <property type="entry name" value="CHLORAMPHENICOL EFFLUX PUMP RV0191"/>
    <property type="match status" value="1"/>
</dbReference>
<protein>
    <submittedName>
        <fullName evidence="7">MFS transporter</fullName>
    </submittedName>
</protein>
<dbReference type="EMBL" id="NPBQ01000144">
    <property type="protein sequence ID" value="PAD80740.1"/>
    <property type="molecule type" value="Genomic_DNA"/>
</dbReference>
<dbReference type="GO" id="GO:0022857">
    <property type="term" value="F:transmembrane transporter activity"/>
    <property type="evidence" value="ECO:0007669"/>
    <property type="project" value="InterPro"/>
</dbReference>
<dbReference type="Pfam" id="PF07690">
    <property type="entry name" value="MFS_1"/>
    <property type="match status" value="1"/>
</dbReference>
<dbReference type="Proteomes" id="UP000216961">
    <property type="component" value="Unassembled WGS sequence"/>
</dbReference>
<sequence>MFVIGTDTFLISPLIPTLQSAYHIPISWSGWLVSSYALGYAIFALIAGPISDGANRKKIMIVGLAGFSISTFMCGLAANFWTMISFRLLAGISAAFVTPQVWASIPILSRQQDIIKIMGYATGGLAFSQLIGIPIGSLLATFSWHTPFYIISFFSIFLIVVVFYFMPTIKAIKDSEKQSVFKRYRGIFKTENSIKYFTAYFIFQVGNFAVFSYIGTWFSNRFSLNVSEIGLAMMVLGLGNIIGSFFGSGLVKKLGEPKSLLAALVMLILFYSALPFVPNLFIGELFFFFIFLINGTLFPVFMSILQSLTHSARGTVSSLANAAMYAGTTIGGVIGGILFSRIFGFTAITFFTVIMYLTSILLYKSSGLFKNRQDELSKKAIL</sequence>
<dbReference type="GO" id="GO:0005886">
    <property type="term" value="C:plasma membrane"/>
    <property type="evidence" value="ECO:0007669"/>
    <property type="project" value="UniProtKB-SubCell"/>
</dbReference>
<keyword evidence="4" id="KW-0812">Transmembrane</keyword>
<evidence type="ECO:0000256" key="4">
    <source>
        <dbReference type="ARBA" id="ARBA00022692"/>
    </source>
</evidence>
<dbReference type="InterPro" id="IPR020846">
    <property type="entry name" value="MFS_dom"/>
</dbReference>
<dbReference type="InterPro" id="IPR050189">
    <property type="entry name" value="MFS_Efflux_Transporters"/>
</dbReference>
<keyword evidence="6" id="KW-0472">Membrane</keyword>
<evidence type="ECO:0000256" key="6">
    <source>
        <dbReference type="ARBA" id="ARBA00023136"/>
    </source>
</evidence>
<accession>A0A268F5V1</accession>
<dbReference type="InterPro" id="IPR011701">
    <property type="entry name" value="MFS"/>
</dbReference>
<dbReference type="PROSITE" id="PS50850">
    <property type="entry name" value="MFS"/>
    <property type="match status" value="1"/>
</dbReference>
<dbReference type="AlphaFoldDB" id="A0A268F5V1"/>
<evidence type="ECO:0000313" key="8">
    <source>
        <dbReference type="Proteomes" id="UP000216961"/>
    </source>
</evidence>
<gene>
    <name evidence="7" type="ORF">CHH57_23605</name>
</gene>
<evidence type="ECO:0000256" key="5">
    <source>
        <dbReference type="ARBA" id="ARBA00022989"/>
    </source>
</evidence>
<evidence type="ECO:0000256" key="2">
    <source>
        <dbReference type="ARBA" id="ARBA00022448"/>
    </source>
</evidence>
<dbReference type="Gene3D" id="1.20.1250.20">
    <property type="entry name" value="MFS general substrate transporter like domains"/>
    <property type="match status" value="1"/>
</dbReference>
<dbReference type="RefSeq" id="WP_095334230.1">
    <property type="nucleotide sequence ID" value="NZ_CP026031.1"/>
</dbReference>
<dbReference type="CDD" id="cd17324">
    <property type="entry name" value="MFS_NepI_like"/>
    <property type="match status" value="1"/>
</dbReference>
<dbReference type="SUPFAM" id="SSF103473">
    <property type="entry name" value="MFS general substrate transporter"/>
    <property type="match status" value="1"/>
</dbReference>
<keyword evidence="5" id="KW-1133">Transmembrane helix</keyword>
<dbReference type="KEGG" id="bcir:C2I06_08850"/>
<reference evidence="7 8" key="1">
    <citation type="submission" date="2017-07" db="EMBL/GenBank/DDBJ databases">
        <title>Isolation and whole genome analysis of endospore-forming bacteria from heroin.</title>
        <authorList>
            <person name="Kalinowski J."/>
            <person name="Ahrens B."/>
            <person name="Al-Dilaimi A."/>
            <person name="Winkler A."/>
            <person name="Wibberg D."/>
            <person name="Schleenbecker U."/>
            <person name="Ruckert C."/>
            <person name="Wolfel R."/>
            <person name="Grass G."/>
        </authorList>
    </citation>
    <scope>NUCLEOTIDE SEQUENCE [LARGE SCALE GENOMIC DNA]</scope>
    <source>
        <strain evidence="7 8">7521-2</strain>
    </source>
</reference>
<comment type="subcellular location">
    <subcellularLocation>
        <location evidence="1">Cell membrane</location>
        <topology evidence="1">Multi-pass membrane protein</topology>
    </subcellularLocation>
</comment>
<keyword evidence="2" id="KW-0813">Transport</keyword>
<evidence type="ECO:0000313" key="7">
    <source>
        <dbReference type="EMBL" id="PAD80740.1"/>
    </source>
</evidence>
<dbReference type="InterPro" id="IPR036259">
    <property type="entry name" value="MFS_trans_sf"/>
</dbReference>
<evidence type="ECO:0000256" key="3">
    <source>
        <dbReference type="ARBA" id="ARBA00022475"/>
    </source>
</evidence>
<comment type="caution">
    <text evidence="7">The sequence shown here is derived from an EMBL/GenBank/DDBJ whole genome shotgun (WGS) entry which is preliminary data.</text>
</comment>
<keyword evidence="3" id="KW-1003">Cell membrane</keyword>
<dbReference type="PANTHER" id="PTHR43124">
    <property type="entry name" value="PURINE EFFLUX PUMP PBUE"/>
    <property type="match status" value="1"/>
</dbReference>
<evidence type="ECO:0000256" key="1">
    <source>
        <dbReference type="ARBA" id="ARBA00004651"/>
    </source>
</evidence>
<dbReference type="InterPro" id="IPR001958">
    <property type="entry name" value="Tet-R_TetA/multi-R_MdtG-like"/>
</dbReference>
<proteinExistence type="predicted"/>
<dbReference type="PRINTS" id="PR01035">
    <property type="entry name" value="TCRTETA"/>
</dbReference>
<organism evidence="7 8">
    <name type="scientific">Niallia circulans</name>
    <name type="common">Bacillus circulans</name>
    <dbReference type="NCBI Taxonomy" id="1397"/>
    <lineage>
        <taxon>Bacteria</taxon>
        <taxon>Bacillati</taxon>
        <taxon>Bacillota</taxon>
        <taxon>Bacilli</taxon>
        <taxon>Bacillales</taxon>
        <taxon>Bacillaceae</taxon>
        <taxon>Niallia</taxon>
    </lineage>
</organism>